<dbReference type="Proteomes" id="UP000824998">
    <property type="component" value="Unassembled WGS sequence"/>
</dbReference>
<accession>A0A9P8C6A0</accession>
<reference evidence="2" key="1">
    <citation type="journal article" date="2021" name="IMA Fungus">
        <title>Genomic characterization of three marine fungi, including Emericellopsis atlantica sp. nov. with signatures of a generalist lifestyle and marine biomass degradation.</title>
        <authorList>
            <person name="Hagestad O.C."/>
            <person name="Hou L."/>
            <person name="Andersen J.H."/>
            <person name="Hansen E.H."/>
            <person name="Altermark B."/>
            <person name="Li C."/>
            <person name="Kuhnert E."/>
            <person name="Cox R.J."/>
            <person name="Crous P.W."/>
            <person name="Spatafora J.W."/>
            <person name="Lail K."/>
            <person name="Amirebrahimi M."/>
            <person name="Lipzen A."/>
            <person name="Pangilinan J."/>
            <person name="Andreopoulos W."/>
            <person name="Hayes R.D."/>
            <person name="Ng V."/>
            <person name="Grigoriev I.V."/>
            <person name="Jackson S.A."/>
            <person name="Sutton T.D.S."/>
            <person name="Dobson A.D.W."/>
            <person name="Rama T."/>
        </authorList>
    </citation>
    <scope>NUCLEOTIDE SEQUENCE</scope>
    <source>
        <strain evidence="2">TRa018bII</strain>
    </source>
</reference>
<sequence>MGCTTPHGPRATCNGERFKAVSRWHSTFAHVNIHKYLENGSSTSVNDRQVTTPPGSSCPFSTESTASTARICLWPRREWQKPTGRNKPLQSLCSPPCPLCPRYPMVFLRSSNGLPMVSQWSRPIDFQLTSNGHPMTGGKGSITRETYDPFSTVRATSLHGCENPRRSSHRARSKRHVARLSNYHSRYHPIGNFGLDAVFLAPACRYAPVQSHNCSLCLSMRPPAKPQKETCSRERLEPVYLEAA</sequence>
<dbReference type="AlphaFoldDB" id="A0A9P8C6A0"/>
<dbReference type="EMBL" id="MU251430">
    <property type="protein sequence ID" value="KAG9235528.1"/>
    <property type="molecule type" value="Genomic_DNA"/>
</dbReference>
<name>A0A9P8C6A0_9HELO</name>
<gene>
    <name evidence="2" type="ORF">BJ875DRAFT_269548</name>
</gene>
<protein>
    <submittedName>
        <fullName evidence="2">Uncharacterized protein</fullName>
    </submittedName>
</protein>
<feature type="region of interest" description="Disordered" evidence="1">
    <location>
        <begin position="42"/>
        <end position="62"/>
    </location>
</feature>
<keyword evidence="3" id="KW-1185">Reference proteome</keyword>
<evidence type="ECO:0000313" key="2">
    <source>
        <dbReference type="EMBL" id="KAG9235528.1"/>
    </source>
</evidence>
<evidence type="ECO:0000313" key="3">
    <source>
        <dbReference type="Proteomes" id="UP000824998"/>
    </source>
</evidence>
<proteinExistence type="predicted"/>
<evidence type="ECO:0000256" key="1">
    <source>
        <dbReference type="SAM" id="MobiDB-lite"/>
    </source>
</evidence>
<comment type="caution">
    <text evidence="2">The sequence shown here is derived from an EMBL/GenBank/DDBJ whole genome shotgun (WGS) entry which is preliminary data.</text>
</comment>
<organism evidence="2 3">
    <name type="scientific">Amylocarpus encephaloides</name>
    <dbReference type="NCBI Taxonomy" id="45428"/>
    <lineage>
        <taxon>Eukaryota</taxon>
        <taxon>Fungi</taxon>
        <taxon>Dikarya</taxon>
        <taxon>Ascomycota</taxon>
        <taxon>Pezizomycotina</taxon>
        <taxon>Leotiomycetes</taxon>
        <taxon>Helotiales</taxon>
        <taxon>Helotiales incertae sedis</taxon>
        <taxon>Amylocarpus</taxon>
    </lineage>
</organism>